<protein>
    <submittedName>
        <fullName evidence="21">Retrovirus-related Pol polyprotein from transposon TNT 1-94</fullName>
    </submittedName>
</protein>
<keyword evidence="11" id="KW-0460">Magnesium</keyword>
<keyword evidence="18" id="KW-0862">Zinc</keyword>
<dbReference type="InterPro" id="IPR054722">
    <property type="entry name" value="PolX-like_BBD"/>
</dbReference>
<keyword evidence="14" id="KW-0548">Nucleotidyltransferase</keyword>
<evidence type="ECO:0000256" key="15">
    <source>
        <dbReference type="ARBA" id="ARBA00023113"/>
    </source>
</evidence>
<proteinExistence type="predicted"/>
<sequence>MSPSYADTVKLVEDNYFHWEFNMRMKLSRKGLLAHIIKPEFDALSDRSTVQWKTNDLKALGVIAGDVSLTYQVYIRGATTAADSWSMLEEQFNRNTLKNRLIVTKKLHNFKMESGTRFAVHVDQFKEIVLQMETIGEPLDETRQLVLLLGSLTDEYRMISTVLENTPNMTLAYAIQALSGVDASDESSSAQQKAFVAKKSYDKRGFNGKCFYCKKTGHKATECRKKKADEERGQVARETSDYAFTATSAMGKSEWLVDSGASSHMTSVRDKFVSMKELKTPVRITIADGKKIDAVAMGTVGLKLMDGTSVTLSDVLYIPEVEGSLISVAKLAEKDVVAQFSKDKCVFRYGDATVMEAKRCGNVYKLKTVGDEVCHAATTSRKEPWAVVHARLGHIPFKRYEQLLTMADGVPRIADEPSDHVCAGCCMGKMREDNFSRSPEKTVKSAGVLDLIHSDVMGPMQTKTPGGCTYAVTFIDDFSRHVTVYFMKKKAEVLEKFKMFKADMENATGRKIKRIRSDNGGEYTGRLFKEYLSKQGIRHEKTVPYTPQQNGLAERMNRSLVEMARCMLYHEGIDKKWWAEAVNTSAWIINRIPNTVTVKTPYEIVYQKKPQLKNLEVSGAHGYGHIPDEKRRKLDAKAFKCRFLGYEDGVKGYRVLNVETGQVKIVRTVKFMETTSTGDFMTEVEGDDKDEDVAAPHATAPSRGQTQTLTIFNDEVVPLQHEVTTETAIVPAPSHSMITRSRTRHIEETTDPEEAEGRKKQIVAPSAIGTKRQKVSQARVKPSDELLAIEGGQLMAATEEVPKTYAEATTRQDQDEWKKAIASELKSLIVNKTWKLVPKPAHQRPIGRRWVFALKRDEKGQVVRYKARLVAKGYSQRHGIDYEETYSSVAYLNSIRAMLAKCSAEGMEIEQCDVDTAFLYGKLEEEIYMELPEGLRGLLELAEAEGEDDVVCMLLQSLYGLKQASRVWNETIDKHLKSTGFEPSDADPCVYTRGEGEGECIVCLYVDDMLIASRQKAVIASVKAGIAEKFRIKDLGRARFILGIEIDYDMERRTLGISQKAYTESIIKKFGQENAKPCLTPLEPGVQLTKADEPQTEEDKAKMKSKPYRSLVGSLMYLACGTRPDISVAVAKLSRFLENPGEKHWDAGIKVVRYLLKTKDVGIVYDGLLGTQPEAYSDADWAGNRDDRRSVSGMLLMLCGAPVVWRSTFQKTVALSSTEAEYMALSDCVKECVWMRRLLKEIGAEQVGATVIYEDNQGAMALAKNVGYQARTKHIDIRYHFIREKVVSSEVELEYVDTKNQLAYFMTKGLSSKMLRYLMMRSNVGHKFETSN</sequence>
<gene>
    <name evidence="21" type="ORF">PF009_g707</name>
</gene>
<evidence type="ECO:0000256" key="7">
    <source>
        <dbReference type="ARBA" id="ARBA00022750"/>
    </source>
</evidence>
<dbReference type="InterPro" id="IPR012337">
    <property type="entry name" value="RNaseH-like_sf"/>
</dbReference>
<dbReference type="PROSITE" id="PS50158">
    <property type="entry name" value="ZF_CCHC"/>
    <property type="match status" value="1"/>
</dbReference>
<dbReference type="Pfam" id="PF00665">
    <property type="entry name" value="rve"/>
    <property type="match status" value="1"/>
</dbReference>
<evidence type="ECO:0000256" key="16">
    <source>
        <dbReference type="ARBA" id="ARBA00023172"/>
    </source>
</evidence>
<evidence type="ECO:0000256" key="4">
    <source>
        <dbReference type="ARBA" id="ARBA00022722"/>
    </source>
</evidence>
<dbReference type="InterPro" id="IPR013103">
    <property type="entry name" value="RVT_2"/>
</dbReference>
<evidence type="ECO:0000256" key="17">
    <source>
        <dbReference type="ARBA" id="ARBA00023268"/>
    </source>
</evidence>
<dbReference type="SUPFAM" id="SSF56672">
    <property type="entry name" value="DNA/RNA polymerases"/>
    <property type="match status" value="1"/>
</dbReference>
<evidence type="ECO:0000256" key="8">
    <source>
        <dbReference type="ARBA" id="ARBA00022759"/>
    </source>
</evidence>
<dbReference type="Gene3D" id="3.30.420.10">
    <property type="entry name" value="Ribonuclease H-like superfamily/Ribonuclease H"/>
    <property type="match status" value="1"/>
</dbReference>
<dbReference type="InterPro" id="IPR036397">
    <property type="entry name" value="RNaseH_sf"/>
</dbReference>
<name>A0A6A3FU75_9STRA</name>
<accession>A0A6A3FU75</accession>
<keyword evidence="13" id="KW-0695">RNA-directed DNA polymerase</keyword>
<dbReference type="InterPro" id="IPR039537">
    <property type="entry name" value="Retrotran_Ty1/copia-like"/>
</dbReference>
<keyword evidence="9" id="KW-0378">Hydrolase</keyword>
<dbReference type="Pfam" id="PF25597">
    <property type="entry name" value="SH3_retrovirus"/>
    <property type="match status" value="1"/>
</dbReference>
<dbReference type="Gene3D" id="4.10.60.10">
    <property type="entry name" value="Zinc finger, CCHC-type"/>
    <property type="match status" value="1"/>
</dbReference>
<evidence type="ECO:0000313" key="21">
    <source>
        <dbReference type="EMBL" id="KAE8949755.1"/>
    </source>
</evidence>
<dbReference type="PANTHER" id="PTHR42648">
    <property type="entry name" value="TRANSPOSASE, PUTATIVE-RELATED"/>
    <property type="match status" value="1"/>
</dbReference>
<evidence type="ECO:0000256" key="5">
    <source>
        <dbReference type="ARBA" id="ARBA00022723"/>
    </source>
</evidence>
<keyword evidence="5" id="KW-0479">Metal-binding</keyword>
<keyword evidence="3" id="KW-0645">Protease</keyword>
<organism evidence="21 22">
    <name type="scientific">Phytophthora fragariae</name>
    <dbReference type="NCBI Taxonomy" id="53985"/>
    <lineage>
        <taxon>Eukaryota</taxon>
        <taxon>Sar</taxon>
        <taxon>Stramenopiles</taxon>
        <taxon>Oomycota</taxon>
        <taxon>Peronosporomycetes</taxon>
        <taxon>Peronosporales</taxon>
        <taxon>Peronosporaceae</taxon>
        <taxon>Phytophthora</taxon>
    </lineage>
</organism>
<feature type="domain" description="CCHC-type" evidence="19">
    <location>
        <begin position="209"/>
        <end position="225"/>
    </location>
</feature>
<keyword evidence="16" id="KW-0233">DNA recombination</keyword>
<dbReference type="GO" id="GO:0008270">
    <property type="term" value="F:zinc ion binding"/>
    <property type="evidence" value="ECO:0007669"/>
    <property type="project" value="UniProtKB-KW"/>
</dbReference>
<feature type="domain" description="Integrase catalytic" evidence="20">
    <location>
        <begin position="435"/>
        <end position="609"/>
    </location>
</feature>
<reference evidence="21 22" key="1">
    <citation type="submission" date="2018-08" db="EMBL/GenBank/DDBJ databases">
        <title>Genomic investigation of the strawberry pathogen Phytophthora fragariae indicates pathogenicity is determined by transcriptional variation in three key races.</title>
        <authorList>
            <person name="Adams T.M."/>
            <person name="Armitage A.D."/>
            <person name="Sobczyk M.K."/>
            <person name="Bates H.J."/>
            <person name="Dunwell J.M."/>
            <person name="Nellist C.F."/>
            <person name="Harrison R.J."/>
        </authorList>
    </citation>
    <scope>NUCLEOTIDE SEQUENCE [LARGE SCALE GENOMIC DNA]</scope>
    <source>
        <strain evidence="21 22">NOV-9</strain>
    </source>
</reference>
<keyword evidence="8" id="KW-0255">Endonuclease</keyword>
<evidence type="ECO:0000259" key="19">
    <source>
        <dbReference type="PROSITE" id="PS50158"/>
    </source>
</evidence>
<keyword evidence="2" id="KW-1188">Viral release from host cell</keyword>
<dbReference type="PROSITE" id="PS50994">
    <property type="entry name" value="INTEGRASE"/>
    <property type="match status" value="1"/>
</dbReference>
<comment type="function">
    <text evidence="1">The aspartyl protease (PR) mediates the proteolytic cleavages of the Gag and Gag-Pol polyproteins after assembly of the VLP.</text>
</comment>
<dbReference type="InterPro" id="IPR036875">
    <property type="entry name" value="Znf_CCHC_sf"/>
</dbReference>
<dbReference type="GO" id="GO:0015074">
    <property type="term" value="P:DNA integration"/>
    <property type="evidence" value="ECO:0007669"/>
    <property type="project" value="UniProtKB-KW"/>
</dbReference>
<dbReference type="PANTHER" id="PTHR42648:SF11">
    <property type="entry name" value="TRANSPOSON TY4-P GAG-POL POLYPROTEIN"/>
    <property type="match status" value="1"/>
</dbReference>
<keyword evidence="10" id="KW-0067">ATP-binding</keyword>
<dbReference type="InterPro" id="IPR001584">
    <property type="entry name" value="Integrase_cat-core"/>
</dbReference>
<keyword evidence="12" id="KW-0229">DNA integration</keyword>
<dbReference type="GO" id="GO:0005524">
    <property type="term" value="F:ATP binding"/>
    <property type="evidence" value="ECO:0007669"/>
    <property type="project" value="UniProtKB-KW"/>
</dbReference>
<dbReference type="Proteomes" id="UP000429523">
    <property type="component" value="Unassembled WGS sequence"/>
</dbReference>
<keyword evidence="17" id="KW-0511">Multifunctional enzyme</keyword>
<dbReference type="GO" id="GO:0003964">
    <property type="term" value="F:RNA-directed DNA polymerase activity"/>
    <property type="evidence" value="ECO:0007669"/>
    <property type="project" value="UniProtKB-KW"/>
</dbReference>
<evidence type="ECO:0000256" key="18">
    <source>
        <dbReference type="PROSITE-ProRule" id="PRU00047"/>
    </source>
</evidence>
<keyword evidence="14" id="KW-0239">DNA-directed DNA polymerase</keyword>
<evidence type="ECO:0000256" key="10">
    <source>
        <dbReference type="ARBA" id="ARBA00022840"/>
    </source>
</evidence>
<evidence type="ECO:0000259" key="20">
    <source>
        <dbReference type="PROSITE" id="PS50994"/>
    </source>
</evidence>
<keyword evidence="18" id="KW-0863">Zinc-finger</keyword>
<dbReference type="InterPro" id="IPR043502">
    <property type="entry name" value="DNA/RNA_pol_sf"/>
</dbReference>
<dbReference type="SMART" id="SM00343">
    <property type="entry name" value="ZnF_C2HC"/>
    <property type="match status" value="1"/>
</dbReference>
<keyword evidence="14" id="KW-0808">Transferase</keyword>
<evidence type="ECO:0000313" key="22">
    <source>
        <dbReference type="Proteomes" id="UP000429523"/>
    </source>
</evidence>
<evidence type="ECO:0000256" key="6">
    <source>
        <dbReference type="ARBA" id="ARBA00022741"/>
    </source>
</evidence>
<dbReference type="CDD" id="cd09272">
    <property type="entry name" value="RNase_HI_RT_Ty1"/>
    <property type="match status" value="1"/>
</dbReference>
<comment type="caution">
    <text evidence="21">The sequence shown here is derived from an EMBL/GenBank/DDBJ whole genome shotgun (WGS) entry which is preliminary data.</text>
</comment>
<dbReference type="GO" id="GO:0003676">
    <property type="term" value="F:nucleic acid binding"/>
    <property type="evidence" value="ECO:0007669"/>
    <property type="project" value="InterPro"/>
</dbReference>
<evidence type="ECO:0000256" key="11">
    <source>
        <dbReference type="ARBA" id="ARBA00022842"/>
    </source>
</evidence>
<dbReference type="GO" id="GO:0004519">
    <property type="term" value="F:endonuclease activity"/>
    <property type="evidence" value="ECO:0007669"/>
    <property type="project" value="UniProtKB-KW"/>
</dbReference>
<keyword evidence="7" id="KW-0064">Aspartyl protease</keyword>
<evidence type="ECO:0000256" key="13">
    <source>
        <dbReference type="ARBA" id="ARBA00022918"/>
    </source>
</evidence>
<dbReference type="InterPro" id="IPR057670">
    <property type="entry name" value="SH3_retrovirus"/>
</dbReference>
<dbReference type="SUPFAM" id="SSF53098">
    <property type="entry name" value="Ribonuclease H-like"/>
    <property type="match status" value="1"/>
</dbReference>
<evidence type="ECO:0000256" key="3">
    <source>
        <dbReference type="ARBA" id="ARBA00022670"/>
    </source>
</evidence>
<dbReference type="GO" id="GO:0003887">
    <property type="term" value="F:DNA-directed DNA polymerase activity"/>
    <property type="evidence" value="ECO:0007669"/>
    <property type="project" value="UniProtKB-KW"/>
</dbReference>
<dbReference type="GO" id="GO:0004190">
    <property type="term" value="F:aspartic-type endopeptidase activity"/>
    <property type="evidence" value="ECO:0007669"/>
    <property type="project" value="UniProtKB-KW"/>
</dbReference>
<evidence type="ECO:0000256" key="9">
    <source>
        <dbReference type="ARBA" id="ARBA00022801"/>
    </source>
</evidence>
<dbReference type="GO" id="GO:0006508">
    <property type="term" value="P:proteolysis"/>
    <property type="evidence" value="ECO:0007669"/>
    <property type="project" value="UniProtKB-KW"/>
</dbReference>
<dbReference type="SUPFAM" id="SSF57756">
    <property type="entry name" value="Retrovirus zinc finger-like domains"/>
    <property type="match status" value="1"/>
</dbReference>
<keyword evidence="4" id="KW-0540">Nuclease</keyword>
<dbReference type="Pfam" id="PF07727">
    <property type="entry name" value="RVT_2"/>
    <property type="match status" value="1"/>
</dbReference>
<evidence type="ECO:0000256" key="1">
    <source>
        <dbReference type="ARBA" id="ARBA00002180"/>
    </source>
</evidence>
<dbReference type="InterPro" id="IPR001878">
    <property type="entry name" value="Znf_CCHC"/>
</dbReference>
<dbReference type="EMBL" id="QXGF01000015">
    <property type="protein sequence ID" value="KAE8949755.1"/>
    <property type="molecule type" value="Genomic_DNA"/>
</dbReference>
<dbReference type="Pfam" id="PF14223">
    <property type="entry name" value="Retrotran_gag_2"/>
    <property type="match status" value="1"/>
</dbReference>
<dbReference type="Pfam" id="PF22936">
    <property type="entry name" value="Pol_BBD"/>
    <property type="match status" value="1"/>
</dbReference>
<keyword evidence="6" id="KW-0547">Nucleotide-binding</keyword>
<keyword evidence="15" id="KW-0917">Virion maturation</keyword>
<evidence type="ECO:0000256" key="12">
    <source>
        <dbReference type="ARBA" id="ARBA00022908"/>
    </source>
</evidence>
<dbReference type="GO" id="GO:0006310">
    <property type="term" value="P:DNA recombination"/>
    <property type="evidence" value="ECO:0007669"/>
    <property type="project" value="UniProtKB-KW"/>
</dbReference>
<evidence type="ECO:0000256" key="14">
    <source>
        <dbReference type="ARBA" id="ARBA00022932"/>
    </source>
</evidence>
<evidence type="ECO:0000256" key="2">
    <source>
        <dbReference type="ARBA" id="ARBA00022612"/>
    </source>
</evidence>